<evidence type="ECO:0000313" key="2">
    <source>
        <dbReference type="Proteomes" id="UP000595437"/>
    </source>
</evidence>
<gene>
    <name evidence="1" type="ORF">FKW44_005080</name>
</gene>
<sequence length="79" mass="8982">MSIYFTCLSVKLVRWSDKRDFSLEKTLSQSTERIGAHEKRNGNLGSSLGSNVSLQNPGVEFNFFEVLKDTVQLADKWLN</sequence>
<reference evidence="2" key="1">
    <citation type="submission" date="2021-01" db="EMBL/GenBank/DDBJ databases">
        <title>Caligus Genome Assembly.</title>
        <authorList>
            <person name="Gallardo-Escarate C."/>
        </authorList>
    </citation>
    <scope>NUCLEOTIDE SEQUENCE [LARGE SCALE GENOMIC DNA]</scope>
</reference>
<protein>
    <submittedName>
        <fullName evidence="1">Uncharacterized protein</fullName>
    </submittedName>
</protein>
<dbReference type="Proteomes" id="UP000595437">
    <property type="component" value="Chromosome 3"/>
</dbReference>
<organism evidence="1 2">
    <name type="scientific">Caligus rogercresseyi</name>
    <name type="common">Sea louse</name>
    <dbReference type="NCBI Taxonomy" id="217165"/>
    <lineage>
        <taxon>Eukaryota</taxon>
        <taxon>Metazoa</taxon>
        <taxon>Ecdysozoa</taxon>
        <taxon>Arthropoda</taxon>
        <taxon>Crustacea</taxon>
        <taxon>Multicrustacea</taxon>
        <taxon>Hexanauplia</taxon>
        <taxon>Copepoda</taxon>
        <taxon>Siphonostomatoida</taxon>
        <taxon>Caligidae</taxon>
        <taxon>Caligus</taxon>
    </lineage>
</organism>
<name>A0A7T8QRN4_CALRO</name>
<keyword evidence="2" id="KW-1185">Reference proteome</keyword>
<evidence type="ECO:0000313" key="1">
    <source>
        <dbReference type="EMBL" id="QQP52818.1"/>
    </source>
</evidence>
<proteinExistence type="predicted"/>
<feature type="non-terminal residue" evidence="1">
    <location>
        <position position="79"/>
    </location>
</feature>
<dbReference type="EMBL" id="CP045892">
    <property type="protein sequence ID" value="QQP52818.1"/>
    <property type="molecule type" value="Genomic_DNA"/>
</dbReference>
<accession>A0A7T8QRN4</accession>
<dbReference type="AlphaFoldDB" id="A0A7T8QRN4"/>